<evidence type="ECO:0000313" key="3">
    <source>
        <dbReference type="EMBL" id="MBB4017212.1"/>
    </source>
</evidence>
<organism evidence="3 4">
    <name type="scientific">Chelatococcus caeni</name>
    <dbReference type="NCBI Taxonomy" id="1348468"/>
    <lineage>
        <taxon>Bacteria</taxon>
        <taxon>Pseudomonadati</taxon>
        <taxon>Pseudomonadota</taxon>
        <taxon>Alphaproteobacteria</taxon>
        <taxon>Hyphomicrobiales</taxon>
        <taxon>Chelatococcaceae</taxon>
        <taxon>Chelatococcus</taxon>
    </lineage>
</organism>
<dbReference type="AlphaFoldDB" id="A0A840BZR4"/>
<feature type="chain" id="PRO_5032357781" evidence="1">
    <location>
        <begin position="35"/>
        <end position="162"/>
    </location>
</feature>
<accession>A0A840BZR4</accession>
<dbReference type="InterPro" id="IPR032789">
    <property type="entry name" value="T2SS-T3SS_pil_N"/>
</dbReference>
<dbReference type="Pfam" id="PF13629">
    <property type="entry name" value="T2SS-T3SS_pil_N"/>
    <property type="match status" value="1"/>
</dbReference>
<dbReference type="RefSeq" id="WP_183316626.1">
    <property type="nucleotide sequence ID" value="NZ_JACIEN010000002.1"/>
</dbReference>
<name>A0A840BZR4_9HYPH</name>
<keyword evidence="1" id="KW-0732">Signal</keyword>
<reference evidence="3 4" key="1">
    <citation type="submission" date="2020-08" db="EMBL/GenBank/DDBJ databases">
        <title>Genomic Encyclopedia of Type Strains, Phase IV (KMG-IV): sequencing the most valuable type-strain genomes for metagenomic binning, comparative biology and taxonomic classification.</title>
        <authorList>
            <person name="Goeker M."/>
        </authorList>
    </citation>
    <scope>NUCLEOTIDE SEQUENCE [LARGE SCALE GENOMIC DNA]</scope>
    <source>
        <strain evidence="3 4">DSM 103737</strain>
    </source>
</reference>
<gene>
    <name evidence="3" type="ORF">GGR16_002241</name>
</gene>
<evidence type="ECO:0000313" key="4">
    <source>
        <dbReference type="Proteomes" id="UP000577362"/>
    </source>
</evidence>
<keyword evidence="4" id="KW-1185">Reference proteome</keyword>
<sequence>MMGRRNMGSASGRAGLAAVAAALACLAAASPAPALTAGETVTVTADQARLVRLPAGAQTVVVGNPAIADVNLQRNGVLVVTGKSYGTTNLIAIDAGGNVVAEALIQVEAPAATVVTVMRGTGRESLSCTPNCQPMLTLGDDMNYFSERTEQAKQRNKLATGE</sequence>
<dbReference type="Proteomes" id="UP000577362">
    <property type="component" value="Unassembled WGS sequence"/>
</dbReference>
<dbReference type="EMBL" id="JACIEN010000002">
    <property type="protein sequence ID" value="MBB4017212.1"/>
    <property type="molecule type" value="Genomic_DNA"/>
</dbReference>
<comment type="caution">
    <text evidence="3">The sequence shown here is derived from an EMBL/GenBank/DDBJ whole genome shotgun (WGS) entry which is preliminary data.</text>
</comment>
<protein>
    <submittedName>
        <fullName evidence="3">Flp pilus assembly secretin CpaC</fullName>
    </submittedName>
</protein>
<evidence type="ECO:0000259" key="2">
    <source>
        <dbReference type="Pfam" id="PF13629"/>
    </source>
</evidence>
<feature type="domain" description="Pilus formation protein N-terminal" evidence="2">
    <location>
        <begin position="39"/>
        <end position="107"/>
    </location>
</feature>
<proteinExistence type="predicted"/>
<evidence type="ECO:0000256" key="1">
    <source>
        <dbReference type="SAM" id="SignalP"/>
    </source>
</evidence>
<feature type="signal peptide" evidence="1">
    <location>
        <begin position="1"/>
        <end position="34"/>
    </location>
</feature>
<dbReference type="PROSITE" id="PS51257">
    <property type="entry name" value="PROKAR_LIPOPROTEIN"/>
    <property type="match status" value="1"/>
</dbReference>